<feature type="transmembrane region" description="Helical" evidence="1">
    <location>
        <begin position="12"/>
        <end position="33"/>
    </location>
</feature>
<dbReference type="KEGG" id="tcn:H9L16_05600"/>
<dbReference type="RefSeq" id="WP_187553565.1">
    <property type="nucleotide sequence ID" value="NZ_BMZL01000001.1"/>
</dbReference>
<keyword evidence="1" id="KW-1133">Transmembrane helix</keyword>
<keyword evidence="1" id="KW-0472">Membrane</keyword>
<evidence type="ECO:0000313" key="2">
    <source>
        <dbReference type="EMBL" id="QNN71050.1"/>
    </source>
</evidence>
<accession>A0A7G9ST75</accession>
<evidence type="ECO:0000256" key="1">
    <source>
        <dbReference type="SAM" id="Phobius"/>
    </source>
</evidence>
<evidence type="ECO:0000313" key="3">
    <source>
        <dbReference type="Proteomes" id="UP000515804"/>
    </source>
</evidence>
<keyword evidence="1" id="KW-0812">Transmembrane</keyword>
<dbReference type="EMBL" id="CP060719">
    <property type="protein sequence ID" value="QNN71050.1"/>
    <property type="molecule type" value="Genomic_DNA"/>
</dbReference>
<name>A0A7G9ST75_9GAMM</name>
<protein>
    <submittedName>
        <fullName evidence="2">Uncharacterized protein</fullName>
    </submittedName>
</protein>
<reference evidence="2 3" key="1">
    <citation type="submission" date="2020-08" db="EMBL/GenBank/DDBJ databases">
        <title>Genome sequence of Thermomonas carbonis KCTC 42013T.</title>
        <authorList>
            <person name="Hyun D.-W."/>
            <person name="Bae J.-W."/>
        </authorList>
    </citation>
    <scope>NUCLEOTIDE SEQUENCE [LARGE SCALE GENOMIC DNA]</scope>
    <source>
        <strain evidence="2 3">KCTC 42013</strain>
    </source>
</reference>
<proteinExistence type="predicted"/>
<organism evidence="2 3">
    <name type="scientific">Thermomonas carbonis</name>
    <dbReference type="NCBI Taxonomy" id="1463158"/>
    <lineage>
        <taxon>Bacteria</taxon>
        <taxon>Pseudomonadati</taxon>
        <taxon>Pseudomonadota</taxon>
        <taxon>Gammaproteobacteria</taxon>
        <taxon>Lysobacterales</taxon>
        <taxon>Lysobacteraceae</taxon>
        <taxon>Thermomonas</taxon>
    </lineage>
</organism>
<gene>
    <name evidence="2" type="ORF">H9L16_05600</name>
</gene>
<dbReference type="AlphaFoldDB" id="A0A7G9ST75"/>
<feature type="transmembrane region" description="Helical" evidence="1">
    <location>
        <begin position="39"/>
        <end position="57"/>
    </location>
</feature>
<sequence length="81" mass="8693">MRSTFSSRLRRHALLGFLAIDMLGLVALVVDQVFSTDPVYPWIIAMGLVIAALPLLAQAVDYVLSTPADAAIVPDTGEKIP</sequence>
<keyword evidence="3" id="KW-1185">Reference proteome</keyword>
<dbReference type="Proteomes" id="UP000515804">
    <property type="component" value="Chromosome"/>
</dbReference>